<dbReference type="AlphaFoldDB" id="A0A5B8MIJ7"/>
<protein>
    <recommendedName>
        <fullName evidence="10">RING-type domain-containing protein</fullName>
    </recommendedName>
</protein>
<evidence type="ECO:0000256" key="3">
    <source>
        <dbReference type="ARBA" id="ARBA00022833"/>
    </source>
</evidence>
<dbReference type="Pfam" id="PF00569">
    <property type="entry name" value="ZZ"/>
    <property type="match status" value="1"/>
</dbReference>
<feature type="compositionally biased region" description="Low complexity" evidence="5">
    <location>
        <begin position="394"/>
        <end position="405"/>
    </location>
</feature>
<feature type="region of interest" description="Disordered" evidence="5">
    <location>
        <begin position="110"/>
        <end position="140"/>
    </location>
</feature>
<dbReference type="OrthoDB" id="2122982at2759"/>
<dbReference type="PROSITE" id="PS50135">
    <property type="entry name" value="ZF_ZZ_2"/>
    <property type="match status" value="1"/>
</dbReference>
<dbReference type="STRING" id="1764295.A0A5B8MIJ7"/>
<name>A0A5B8MIJ7_9CHLO</name>
<dbReference type="PANTHER" id="PTHR21540">
    <property type="entry name" value="RING FINGER AND SWIM DOMAIN-CONTAINING PROTEIN 2"/>
    <property type="match status" value="1"/>
</dbReference>
<sequence>MGERLVAWKSKPSESVVQTIRSLARKTIMLVQRPGPTCFVLQEAGSEVKTKVLVGSRVTCSTCKASQDNVCIHTLFVMLKVLGVPPSNPLVWQGSLLDRELEELIQCGNRLGQKPKPKGGKGQPDADALKRKGNGVQPRKIDPDERCPICFDPLAEAREQELLSCESCGNHIHGRCIYVWARHQESVDRKVTCPLCRGDWGEVKWSREYACDKRGKPVEQTARDRNKDTHYGSSCGKCSKAPLQGKRFTCVICRHFDLCEECFEAGAHAVHPFVVQNEPGSEPEFAPRGDSELENFEFKASTSSSSSGTSKTNRGKATRPFKERTSVECNEGNLQQQQTPVQRRTPQRAASAGKTQDLGGDPLSLSLMAVGTSVKSGTGENTGGGRSTFPCSHASVMRSASTSATARRRLSRSMTRIKTLDRKSRAQDHLDGGLQPSGLDPFGGTGLSLGIQKLTAKASVAR</sequence>
<dbReference type="PANTHER" id="PTHR21540:SF3">
    <property type="entry name" value="E3 UBIQUITIN-PROTEIN LIGASE ZSWIM2"/>
    <property type="match status" value="1"/>
</dbReference>
<dbReference type="InterPro" id="IPR039903">
    <property type="entry name" value="Zswim2"/>
</dbReference>
<evidence type="ECO:0000256" key="1">
    <source>
        <dbReference type="ARBA" id="ARBA00022723"/>
    </source>
</evidence>
<dbReference type="Gene3D" id="3.30.60.90">
    <property type="match status" value="1"/>
</dbReference>
<dbReference type="PROSITE" id="PS50089">
    <property type="entry name" value="ZF_RING_2"/>
    <property type="match status" value="1"/>
</dbReference>
<dbReference type="InterPro" id="IPR013083">
    <property type="entry name" value="Znf_RING/FYVE/PHD"/>
</dbReference>
<keyword evidence="1" id="KW-0479">Metal-binding</keyword>
<evidence type="ECO:0000256" key="2">
    <source>
        <dbReference type="ARBA" id="ARBA00022771"/>
    </source>
</evidence>
<evidence type="ECO:0000256" key="5">
    <source>
        <dbReference type="SAM" id="MobiDB-lite"/>
    </source>
</evidence>
<dbReference type="Pfam" id="PF13639">
    <property type="entry name" value="zf-RING_2"/>
    <property type="match status" value="1"/>
</dbReference>
<feature type="compositionally biased region" description="Basic and acidic residues" evidence="5">
    <location>
        <begin position="418"/>
        <end position="431"/>
    </location>
</feature>
<dbReference type="InterPro" id="IPR000433">
    <property type="entry name" value="Znf_ZZ"/>
</dbReference>
<dbReference type="GO" id="GO:0008270">
    <property type="term" value="F:zinc ion binding"/>
    <property type="evidence" value="ECO:0007669"/>
    <property type="project" value="UniProtKB-KW"/>
</dbReference>
<accession>A0A5B8MIJ7</accession>
<evidence type="ECO:0000259" key="7">
    <source>
        <dbReference type="PROSITE" id="PS50135"/>
    </source>
</evidence>
<evidence type="ECO:0000259" key="6">
    <source>
        <dbReference type="PROSITE" id="PS50089"/>
    </source>
</evidence>
<feature type="compositionally biased region" description="Low complexity" evidence="5">
    <location>
        <begin position="335"/>
        <end position="348"/>
    </location>
</feature>
<proteinExistence type="predicted"/>
<dbReference type="SUPFAM" id="SSF57850">
    <property type="entry name" value="RING/U-box"/>
    <property type="match status" value="2"/>
</dbReference>
<evidence type="ECO:0000313" key="9">
    <source>
        <dbReference type="Proteomes" id="UP000316726"/>
    </source>
</evidence>
<feature type="compositionally biased region" description="Low complexity" evidence="5">
    <location>
        <begin position="301"/>
        <end position="312"/>
    </location>
</feature>
<feature type="domain" description="ZZ-type" evidence="7">
    <location>
        <begin position="230"/>
        <end position="281"/>
    </location>
</feature>
<keyword evidence="3" id="KW-0862">Zinc</keyword>
<dbReference type="SMART" id="SM00291">
    <property type="entry name" value="ZnF_ZZ"/>
    <property type="match status" value="1"/>
</dbReference>
<dbReference type="InterPro" id="IPR001841">
    <property type="entry name" value="Znf_RING"/>
</dbReference>
<dbReference type="EMBL" id="CP031036">
    <property type="protein sequence ID" value="QDZ19485.1"/>
    <property type="molecule type" value="Genomic_DNA"/>
</dbReference>
<feature type="region of interest" description="Disordered" evidence="5">
    <location>
        <begin position="298"/>
        <end position="448"/>
    </location>
</feature>
<dbReference type="InterPro" id="IPR043145">
    <property type="entry name" value="Znf_ZZ_sf"/>
</dbReference>
<dbReference type="Gene3D" id="3.30.40.10">
    <property type="entry name" value="Zinc/RING finger domain, C3HC4 (zinc finger)"/>
    <property type="match status" value="1"/>
</dbReference>
<evidence type="ECO:0000313" key="8">
    <source>
        <dbReference type="EMBL" id="QDZ19485.1"/>
    </source>
</evidence>
<dbReference type="GO" id="GO:0061630">
    <property type="term" value="F:ubiquitin protein ligase activity"/>
    <property type="evidence" value="ECO:0007669"/>
    <property type="project" value="InterPro"/>
</dbReference>
<organism evidence="8 9">
    <name type="scientific">Chloropicon primus</name>
    <dbReference type="NCBI Taxonomy" id="1764295"/>
    <lineage>
        <taxon>Eukaryota</taxon>
        <taxon>Viridiplantae</taxon>
        <taxon>Chlorophyta</taxon>
        <taxon>Chloropicophyceae</taxon>
        <taxon>Chloropicales</taxon>
        <taxon>Chloropicaceae</taxon>
        <taxon>Chloropicon</taxon>
    </lineage>
</organism>
<feature type="domain" description="RING-type" evidence="6">
    <location>
        <begin position="147"/>
        <end position="197"/>
    </location>
</feature>
<reference evidence="8 9" key="1">
    <citation type="submission" date="2018-07" db="EMBL/GenBank/DDBJ databases">
        <title>The complete nuclear genome of the prasinophyte Chloropicon primus (CCMP1205).</title>
        <authorList>
            <person name="Pombert J.-F."/>
            <person name="Otis C."/>
            <person name="Turmel M."/>
            <person name="Lemieux C."/>
        </authorList>
    </citation>
    <scope>NUCLEOTIDE SEQUENCE [LARGE SCALE GENOMIC DNA]</scope>
    <source>
        <strain evidence="8 9">CCMP1205</strain>
    </source>
</reference>
<evidence type="ECO:0000256" key="4">
    <source>
        <dbReference type="PROSITE-ProRule" id="PRU00228"/>
    </source>
</evidence>
<gene>
    <name evidence="8" type="ORF">A3770_03p20030</name>
</gene>
<keyword evidence="9" id="KW-1185">Reference proteome</keyword>
<keyword evidence="2 4" id="KW-0863">Zinc-finger</keyword>
<evidence type="ECO:0008006" key="10">
    <source>
        <dbReference type="Google" id="ProtNLM"/>
    </source>
</evidence>
<dbReference type="Proteomes" id="UP000316726">
    <property type="component" value="Chromosome 3"/>
</dbReference>